<dbReference type="EMBL" id="CAADHB010000115">
    <property type="protein sequence ID" value="VFK80446.1"/>
    <property type="molecule type" value="Genomic_DNA"/>
</dbReference>
<sequence length="174" mass="19637">MTAILQSKDYSGKAVLYMAMESSNSKWKLGFSNGSRDRSVTIIAGDWEALSRQIGLAKEKLHLPEDCPVISCFEAVPDGFWVHRMHGQRRSARRFPFRVRPAAGSLPRMAWIRSRSAFMPSCFPFLRALARAVSWDCLSIKKGSVAFFRVEDSLLCRKNTNQLCGLSFSKKKPS</sequence>
<dbReference type="AlphaFoldDB" id="A0A451BQ77"/>
<proteinExistence type="predicted"/>
<gene>
    <name evidence="1" type="ORF">BECKSD772D_GA0070982_11159</name>
</gene>
<name>A0A451BQ77_9GAMM</name>
<reference evidence="1" key="1">
    <citation type="submission" date="2019-02" db="EMBL/GenBank/DDBJ databases">
        <authorList>
            <person name="Gruber-Vodicka R. H."/>
            <person name="Seah K. B. B."/>
        </authorList>
    </citation>
    <scope>NUCLEOTIDE SEQUENCE</scope>
    <source>
        <strain evidence="1">BECK_S127</strain>
    </source>
</reference>
<evidence type="ECO:0000313" key="1">
    <source>
        <dbReference type="EMBL" id="VFK80446.1"/>
    </source>
</evidence>
<accession>A0A451BQ77</accession>
<protein>
    <submittedName>
        <fullName evidence="1">Uncharacterized protein</fullName>
    </submittedName>
</protein>
<organism evidence="1">
    <name type="scientific">Candidatus Kentrum sp. SD</name>
    <dbReference type="NCBI Taxonomy" id="2126332"/>
    <lineage>
        <taxon>Bacteria</taxon>
        <taxon>Pseudomonadati</taxon>
        <taxon>Pseudomonadota</taxon>
        <taxon>Gammaproteobacteria</taxon>
        <taxon>Candidatus Kentrum</taxon>
    </lineage>
</organism>